<organism evidence="1">
    <name type="scientific">Solanum chacoense</name>
    <name type="common">Chaco potato</name>
    <dbReference type="NCBI Taxonomy" id="4108"/>
    <lineage>
        <taxon>Eukaryota</taxon>
        <taxon>Viridiplantae</taxon>
        <taxon>Streptophyta</taxon>
        <taxon>Embryophyta</taxon>
        <taxon>Tracheophyta</taxon>
        <taxon>Spermatophyta</taxon>
        <taxon>Magnoliopsida</taxon>
        <taxon>eudicotyledons</taxon>
        <taxon>Gunneridae</taxon>
        <taxon>Pentapetalae</taxon>
        <taxon>asterids</taxon>
        <taxon>lamiids</taxon>
        <taxon>Solanales</taxon>
        <taxon>Solanaceae</taxon>
        <taxon>Solanoideae</taxon>
        <taxon>Solaneae</taxon>
        <taxon>Solanum</taxon>
    </lineage>
</organism>
<sequence length="64" mass="7657">FELYKSKQIPAELRCRSYKVIITKEKQNNRRNLHSKHLENYQLKTSFLSFFIGKCFSSINICTL</sequence>
<dbReference type="EMBL" id="GEDG01030078">
    <property type="protein sequence ID" value="JAP12134.1"/>
    <property type="molecule type" value="Transcribed_RNA"/>
</dbReference>
<name>A0A0V0GY31_SOLCH</name>
<protein>
    <submittedName>
        <fullName evidence="1">Putative ovule protein</fullName>
    </submittedName>
</protein>
<feature type="non-terminal residue" evidence="1">
    <location>
        <position position="1"/>
    </location>
</feature>
<dbReference type="AlphaFoldDB" id="A0A0V0GY31"/>
<evidence type="ECO:0000313" key="1">
    <source>
        <dbReference type="EMBL" id="JAP12134.1"/>
    </source>
</evidence>
<reference evidence="1" key="1">
    <citation type="submission" date="2015-12" db="EMBL/GenBank/DDBJ databases">
        <title>Gene expression during late stages of embryo sac development: a critical building block for successful pollen-pistil interactions.</title>
        <authorList>
            <person name="Liu Y."/>
            <person name="Joly V."/>
            <person name="Sabar M."/>
            <person name="Matton D.P."/>
        </authorList>
    </citation>
    <scope>NUCLEOTIDE SEQUENCE</scope>
</reference>
<proteinExistence type="predicted"/>
<accession>A0A0V0GY31</accession>